<evidence type="ECO:0000313" key="1">
    <source>
        <dbReference type="EMBL" id="ACL63065.1"/>
    </source>
</evidence>
<dbReference type="KEGG" id="mno:Mnod_8077"/>
<keyword evidence="1" id="KW-0808">Transferase</keyword>
<sequence length="526" mass="56019">MPDESQSETVDFLRRCLAGHGRLETIRTHISVVLLAEDRVYKLKRAVRFPFVDFSAPEARLAACEAELALNRRTAPALYRGVHRITRTPDGGLALDGTGPLVDAVVAMRRFPQGDLFDAMTREGRLTPALVAALAHRIAAFHAAAEISRAPGGAAAMAALVALNDRGLRACGLASAGEADALTARFEAALARHGDRLEARRAAGKVRRCHGDLTLRNICLYEGVPTPFDCLEFDEALATIDVLYDLAFVLMDLWHRGRRDLANLLFNRYLDESDEADGAGLLPFLMAIRAVIRAHVTATQAAEAPGETARALRDEARAYLDLAGTLLAEEPATLVAVGGLSGSGKSTFAAALAPWLGAPPGARIVSSDRTRKRLHGVSAVTRLSDSAYAPSVSERVYAAMRDEAARVLATGGAVILDAVFDRPEAREAVEALARRCGVPFRGVWLQAPAAMLAARIRARRDDPSDATIEVLAAQASRDCGPMTWHCLDAQLPAETLRATILASCGTGEAKAEASRGGTAGTEVLPA</sequence>
<dbReference type="EMBL" id="CP001351">
    <property type="protein sequence ID" value="ACL63065.1"/>
    <property type="molecule type" value="Genomic_DNA"/>
</dbReference>
<dbReference type="Gene3D" id="3.40.50.300">
    <property type="entry name" value="P-loop containing nucleotide triphosphate hydrolases"/>
    <property type="match status" value="1"/>
</dbReference>
<dbReference type="SUPFAM" id="SSF56112">
    <property type="entry name" value="Protein kinase-like (PK-like)"/>
    <property type="match status" value="1"/>
</dbReference>
<organism evidence="1 2">
    <name type="scientific">Methylobacterium nodulans (strain LMG 21967 / CNCM I-2342 / ORS 2060)</name>
    <dbReference type="NCBI Taxonomy" id="460265"/>
    <lineage>
        <taxon>Bacteria</taxon>
        <taxon>Pseudomonadati</taxon>
        <taxon>Pseudomonadota</taxon>
        <taxon>Alphaproteobacteria</taxon>
        <taxon>Hyphomicrobiales</taxon>
        <taxon>Methylobacteriaceae</taxon>
        <taxon>Methylobacterium</taxon>
    </lineage>
</organism>
<dbReference type="SUPFAM" id="SSF52540">
    <property type="entry name" value="P-loop containing nucleoside triphosphate hydrolases"/>
    <property type="match status" value="1"/>
</dbReference>
<geneLocation type="plasmid" evidence="1 2">
    <name>pMNOD02</name>
</geneLocation>
<dbReference type="OrthoDB" id="9810277at2"/>
<proteinExistence type="predicted"/>
<dbReference type="InterPro" id="IPR052732">
    <property type="entry name" value="Cell-binding_unc_protein"/>
</dbReference>
<dbReference type="AlphaFoldDB" id="B8IX24"/>
<keyword evidence="1" id="KW-0614">Plasmid</keyword>
<evidence type="ECO:0000313" key="2">
    <source>
        <dbReference type="Proteomes" id="UP000008207"/>
    </source>
</evidence>
<keyword evidence="2" id="KW-1185">Reference proteome</keyword>
<accession>B8IX24</accession>
<dbReference type="HOGENOM" id="CLU_026771_1_0_5"/>
<dbReference type="PANTHER" id="PTHR43883:SF1">
    <property type="entry name" value="GLUCONOKINASE"/>
    <property type="match status" value="1"/>
</dbReference>
<name>B8IX24_METNO</name>
<gene>
    <name evidence="1" type="ordered locus">Mnod_8077</name>
</gene>
<dbReference type="GO" id="GO:0016740">
    <property type="term" value="F:transferase activity"/>
    <property type="evidence" value="ECO:0007669"/>
    <property type="project" value="UniProtKB-KW"/>
</dbReference>
<dbReference type="RefSeq" id="WP_012631267.1">
    <property type="nucleotide sequence ID" value="NC_011887.1"/>
</dbReference>
<protein>
    <submittedName>
        <fullName evidence="1">Aminoglycoside phosphotransferase</fullName>
    </submittedName>
</protein>
<reference evidence="2" key="1">
    <citation type="submission" date="2009-01" db="EMBL/GenBank/DDBJ databases">
        <title>Complete sequence of plasmid 2 of Methylobacterium nodulans ORS 2060.</title>
        <authorList>
            <consortium name="US DOE Joint Genome Institute"/>
            <person name="Lucas S."/>
            <person name="Copeland A."/>
            <person name="Lapidus A."/>
            <person name="Glavina del Rio T."/>
            <person name="Dalin E."/>
            <person name="Tice H."/>
            <person name="Bruce D."/>
            <person name="Goodwin L."/>
            <person name="Pitluck S."/>
            <person name="Sims D."/>
            <person name="Brettin T."/>
            <person name="Detter J.C."/>
            <person name="Han C."/>
            <person name="Larimer F."/>
            <person name="Land M."/>
            <person name="Hauser L."/>
            <person name="Kyrpides N."/>
            <person name="Ivanova N."/>
            <person name="Marx C.J."/>
            <person name="Richardson P."/>
        </authorList>
    </citation>
    <scope>NUCLEOTIDE SEQUENCE [LARGE SCALE GENOMIC DNA]</scope>
    <source>
        <strain evidence="2">LMG 21967 / CNCM I-2342 / ORS 2060</strain>
        <plasmid evidence="2">Plasmid pMNOD02</plasmid>
    </source>
</reference>
<dbReference type="Proteomes" id="UP000008207">
    <property type="component" value="Plasmid pMNOD02"/>
</dbReference>
<dbReference type="PANTHER" id="PTHR43883">
    <property type="entry name" value="SLR0207 PROTEIN"/>
    <property type="match status" value="1"/>
</dbReference>
<dbReference type="Pfam" id="PF13671">
    <property type="entry name" value="AAA_33"/>
    <property type="match status" value="1"/>
</dbReference>
<dbReference type="InterPro" id="IPR011009">
    <property type="entry name" value="Kinase-like_dom_sf"/>
</dbReference>
<dbReference type="InterPro" id="IPR027417">
    <property type="entry name" value="P-loop_NTPase"/>
</dbReference>